<dbReference type="VEuPathDB" id="FungiDB:PV09_07200"/>
<feature type="transmembrane region" description="Helical" evidence="7">
    <location>
        <begin position="417"/>
        <end position="439"/>
    </location>
</feature>
<dbReference type="GeneID" id="27315173"/>
<feature type="transmembrane region" description="Helical" evidence="7">
    <location>
        <begin position="291"/>
        <end position="314"/>
    </location>
</feature>
<evidence type="ECO:0000313" key="8">
    <source>
        <dbReference type="EMBL" id="KIW01442.1"/>
    </source>
</evidence>
<protein>
    <submittedName>
        <fullName evidence="8">Uncharacterized protein</fullName>
    </submittedName>
</protein>
<dbReference type="EMBL" id="KN847555">
    <property type="protein sequence ID" value="KIW01442.1"/>
    <property type="molecule type" value="Genomic_DNA"/>
</dbReference>
<evidence type="ECO:0000256" key="5">
    <source>
        <dbReference type="PIRSR" id="PIRSR604254-1"/>
    </source>
</evidence>
<dbReference type="Pfam" id="PF03006">
    <property type="entry name" value="HlyIII"/>
    <property type="match status" value="1"/>
</dbReference>
<feature type="binding site" evidence="5">
    <location>
        <position position="457"/>
    </location>
    <ligand>
        <name>Zn(2+)</name>
        <dbReference type="ChEBI" id="CHEBI:29105"/>
    </ligand>
</feature>
<keyword evidence="9" id="KW-1185">Reference proteome</keyword>
<evidence type="ECO:0000256" key="7">
    <source>
        <dbReference type="SAM" id="Phobius"/>
    </source>
</evidence>
<dbReference type="OrthoDB" id="5585746at2759"/>
<dbReference type="InParanoid" id="A0A0D1YKU3"/>
<keyword evidence="5" id="KW-0862">Zinc</keyword>
<evidence type="ECO:0000256" key="4">
    <source>
        <dbReference type="ARBA" id="ARBA00023136"/>
    </source>
</evidence>
<feature type="transmembrane region" description="Helical" evidence="7">
    <location>
        <begin position="459"/>
        <end position="475"/>
    </location>
</feature>
<evidence type="ECO:0000256" key="1">
    <source>
        <dbReference type="ARBA" id="ARBA00004141"/>
    </source>
</evidence>
<dbReference type="STRING" id="253628.A0A0D1YKU3"/>
<name>A0A0D1YKU3_9PEZI</name>
<evidence type="ECO:0000256" key="2">
    <source>
        <dbReference type="ARBA" id="ARBA00022692"/>
    </source>
</evidence>
<dbReference type="InterPro" id="IPR004254">
    <property type="entry name" value="AdipoR/HlyIII-related"/>
</dbReference>
<dbReference type="GO" id="GO:0016020">
    <property type="term" value="C:membrane"/>
    <property type="evidence" value="ECO:0007669"/>
    <property type="project" value="UniProtKB-SubCell"/>
</dbReference>
<evidence type="ECO:0000256" key="6">
    <source>
        <dbReference type="SAM" id="MobiDB-lite"/>
    </source>
</evidence>
<organism evidence="8 9">
    <name type="scientific">Verruconis gallopava</name>
    <dbReference type="NCBI Taxonomy" id="253628"/>
    <lineage>
        <taxon>Eukaryota</taxon>
        <taxon>Fungi</taxon>
        <taxon>Dikarya</taxon>
        <taxon>Ascomycota</taxon>
        <taxon>Pezizomycotina</taxon>
        <taxon>Dothideomycetes</taxon>
        <taxon>Pleosporomycetidae</taxon>
        <taxon>Venturiales</taxon>
        <taxon>Sympoventuriaceae</taxon>
        <taxon>Verruconis</taxon>
    </lineage>
</organism>
<feature type="binding site" evidence="5">
    <location>
        <position position="312"/>
    </location>
    <ligand>
        <name>Zn(2+)</name>
        <dbReference type="ChEBI" id="CHEBI:29105"/>
    </ligand>
</feature>
<feature type="transmembrane region" description="Helical" evidence="7">
    <location>
        <begin position="259"/>
        <end position="279"/>
    </location>
</feature>
<dbReference type="GO" id="GO:0046872">
    <property type="term" value="F:metal ion binding"/>
    <property type="evidence" value="ECO:0007669"/>
    <property type="project" value="UniProtKB-KW"/>
</dbReference>
<dbReference type="GO" id="GO:0038023">
    <property type="term" value="F:signaling receptor activity"/>
    <property type="evidence" value="ECO:0007669"/>
    <property type="project" value="TreeGrafter"/>
</dbReference>
<feature type="binding site" evidence="5">
    <location>
        <position position="461"/>
    </location>
    <ligand>
        <name>Zn(2+)</name>
        <dbReference type="ChEBI" id="CHEBI:29105"/>
    </ligand>
</feature>
<keyword evidence="2 7" id="KW-0812">Transmembrane</keyword>
<sequence length="493" mass="56144">MISCTATLLTESHEEPVLGGTSGRERTPDAMRRRRRHSSYHPHHWAADADNIPVMVDRFLVEMNRRLEFIESYGQLNIDARIERAWSTLQAVRDSCSRVRDDVIDAGRRRASVLVETLEARYNEAIAHKETLEQKVYEGVKLMESYLADCEARAQIVRDSQASFSTAVHDFVDRQHKRMGSISQQAKDAVNSAWQAAEKMEVAIEQALTLAKEQGLIRYHDLPTPWRINEHILRGYRFNDTKMGCLYSVLKPSNETFNIWSHLIGLFIVLSIAFYFYPTSSHFTIATKTDVFIAGVFFFAACKCLVCSCMWHTFNSIAEKDLMERFACVDYTGISLLVAASIMTTEYTAFYCEPVSRWLWITVTGILGLAGVGLAWHPTFNRNDMAWARVGFYMLLAATGALPVIQLVYTRGLAWAVYFYAPITKSLVVYTTGACLYAMKIPEKWQPGMFDYVGGSHNIWHVAVLGGILYHYVAMQEFFAQAFHRADNECSLW</sequence>
<keyword evidence="3 7" id="KW-1133">Transmembrane helix</keyword>
<feature type="transmembrane region" description="Helical" evidence="7">
    <location>
        <begin position="358"/>
        <end position="378"/>
    </location>
</feature>
<feature type="transmembrane region" description="Helical" evidence="7">
    <location>
        <begin position="334"/>
        <end position="351"/>
    </location>
</feature>
<dbReference type="PANTHER" id="PTHR20855">
    <property type="entry name" value="ADIPOR/PROGESTIN RECEPTOR-RELATED"/>
    <property type="match status" value="1"/>
</dbReference>
<reference evidence="8 9" key="1">
    <citation type="submission" date="2015-01" db="EMBL/GenBank/DDBJ databases">
        <title>The Genome Sequence of Ochroconis gallopava CBS43764.</title>
        <authorList>
            <consortium name="The Broad Institute Genomics Platform"/>
            <person name="Cuomo C."/>
            <person name="de Hoog S."/>
            <person name="Gorbushina A."/>
            <person name="Stielow B."/>
            <person name="Teixiera M."/>
            <person name="Abouelleil A."/>
            <person name="Chapman S.B."/>
            <person name="Priest M."/>
            <person name="Young S.K."/>
            <person name="Wortman J."/>
            <person name="Nusbaum C."/>
            <person name="Birren B."/>
        </authorList>
    </citation>
    <scope>NUCLEOTIDE SEQUENCE [LARGE SCALE GENOMIC DNA]</scope>
    <source>
        <strain evidence="8 9">CBS 43764</strain>
    </source>
</reference>
<keyword evidence="5" id="KW-0479">Metal-binding</keyword>
<evidence type="ECO:0000313" key="9">
    <source>
        <dbReference type="Proteomes" id="UP000053259"/>
    </source>
</evidence>
<accession>A0A0D1YKU3</accession>
<proteinExistence type="predicted"/>
<comment type="subcellular location">
    <subcellularLocation>
        <location evidence="1">Membrane</location>
        <topology evidence="1">Multi-pass membrane protein</topology>
    </subcellularLocation>
</comment>
<gene>
    <name evidence="8" type="ORF">PV09_07200</name>
</gene>
<feature type="region of interest" description="Disordered" evidence="6">
    <location>
        <begin position="13"/>
        <end position="40"/>
    </location>
</feature>
<dbReference type="FunCoup" id="A0A0D1YKU3">
    <property type="interactions" value="16"/>
</dbReference>
<dbReference type="HOGENOM" id="CLU_029962_0_0_1"/>
<evidence type="ECO:0000256" key="3">
    <source>
        <dbReference type="ARBA" id="ARBA00022989"/>
    </source>
</evidence>
<dbReference type="AlphaFoldDB" id="A0A0D1YKU3"/>
<feature type="transmembrane region" description="Helical" evidence="7">
    <location>
        <begin position="390"/>
        <end position="410"/>
    </location>
</feature>
<keyword evidence="4 7" id="KW-0472">Membrane</keyword>
<dbReference type="PANTHER" id="PTHR20855:SF97">
    <property type="entry name" value="ADIPOR-LIKE RECEPTOR IZH3-RELATED"/>
    <property type="match status" value="1"/>
</dbReference>
<dbReference type="Proteomes" id="UP000053259">
    <property type="component" value="Unassembled WGS sequence"/>
</dbReference>
<dbReference type="GO" id="GO:0006882">
    <property type="term" value="P:intracellular zinc ion homeostasis"/>
    <property type="evidence" value="ECO:0007669"/>
    <property type="project" value="TreeGrafter"/>
</dbReference>
<dbReference type="RefSeq" id="XP_016211311.1">
    <property type="nucleotide sequence ID" value="XM_016360939.1"/>
</dbReference>